<dbReference type="EMBL" id="JAIWIY010000001">
    <property type="protein sequence ID" value="MCA2096105.1"/>
    <property type="molecule type" value="Genomic_DNA"/>
</dbReference>
<evidence type="ECO:0000256" key="6">
    <source>
        <dbReference type="RuleBase" id="RU003557"/>
    </source>
</evidence>
<name>A0ABS7YWI9_9FIRM</name>
<dbReference type="InterPro" id="IPR020617">
    <property type="entry name" value="Thiolase_C"/>
</dbReference>
<keyword evidence="4 6" id="KW-0012">Acyltransferase</keyword>
<dbReference type="InterPro" id="IPR016039">
    <property type="entry name" value="Thiolase-like"/>
</dbReference>
<comment type="caution">
    <text evidence="9">The sequence shown here is derived from an EMBL/GenBank/DDBJ whole genome shotgun (WGS) entry which is preliminary data.</text>
</comment>
<dbReference type="PROSITE" id="PS00098">
    <property type="entry name" value="THIOLASE_1"/>
    <property type="match status" value="1"/>
</dbReference>
<evidence type="ECO:0000313" key="9">
    <source>
        <dbReference type="EMBL" id="MCA2096105.1"/>
    </source>
</evidence>
<evidence type="ECO:0000256" key="3">
    <source>
        <dbReference type="ARBA" id="ARBA00022679"/>
    </source>
</evidence>
<keyword evidence="10" id="KW-1185">Reference proteome</keyword>
<evidence type="ECO:0000256" key="4">
    <source>
        <dbReference type="ARBA" id="ARBA00023315"/>
    </source>
</evidence>
<organism evidence="9 10">
    <name type="scientific">Anaerococcus degeneri</name>
    <dbReference type="NCBI Taxonomy" id="361500"/>
    <lineage>
        <taxon>Bacteria</taxon>
        <taxon>Bacillati</taxon>
        <taxon>Bacillota</taxon>
        <taxon>Tissierellia</taxon>
        <taxon>Tissierellales</taxon>
        <taxon>Peptoniphilaceae</taxon>
        <taxon>Anaerococcus</taxon>
    </lineage>
</organism>
<dbReference type="CDD" id="cd00751">
    <property type="entry name" value="thiolase"/>
    <property type="match status" value="1"/>
</dbReference>
<accession>A0ABS7YWI9</accession>
<dbReference type="InterPro" id="IPR020615">
    <property type="entry name" value="Thiolase_acyl_enz_int_AS"/>
</dbReference>
<dbReference type="RefSeq" id="WP_209773708.1">
    <property type="nucleotide sequence ID" value="NZ_JAGGLO010000004.1"/>
</dbReference>
<dbReference type="Gene3D" id="3.40.47.10">
    <property type="match status" value="2"/>
</dbReference>
<dbReference type="PIRSF" id="PIRSF000429">
    <property type="entry name" value="Ac-CoA_Ac_transf"/>
    <property type="match status" value="1"/>
</dbReference>
<evidence type="ECO:0000259" key="7">
    <source>
        <dbReference type="Pfam" id="PF00108"/>
    </source>
</evidence>
<dbReference type="InterPro" id="IPR002155">
    <property type="entry name" value="Thiolase"/>
</dbReference>
<dbReference type="PROSITE" id="PS00737">
    <property type="entry name" value="THIOLASE_2"/>
    <property type="match status" value="1"/>
</dbReference>
<dbReference type="Proteomes" id="UP001198374">
    <property type="component" value="Unassembled WGS sequence"/>
</dbReference>
<proteinExistence type="inferred from homology"/>
<dbReference type="InterPro" id="IPR020616">
    <property type="entry name" value="Thiolase_N"/>
</dbReference>
<dbReference type="EC" id="2.3.1.9" evidence="2"/>
<evidence type="ECO:0000313" key="10">
    <source>
        <dbReference type="Proteomes" id="UP001198374"/>
    </source>
</evidence>
<feature type="domain" description="Thiolase C-terminal" evidence="8">
    <location>
        <begin position="270"/>
        <end position="391"/>
    </location>
</feature>
<evidence type="ECO:0000256" key="2">
    <source>
        <dbReference type="ARBA" id="ARBA00012705"/>
    </source>
</evidence>
<keyword evidence="3 6" id="KW-0808">Transferase</keyword>
<feature type="domain" description="Thiolase N-terminal" evidence="7">
    <location>
        <begin position="4"/>
        <end position="262"/>
    </location>
</feature>
<dbReference type="Pfam" id="PF02803">
    <property type="entry name" value="Thiolase_C"/>
    <property type="match status" value="1"/>
</dbReference>
<dbReference type="NCBIfam" id="TIGR01930">
    <property type="entry name" value="AcCoA-C-Actrans"/>
    <property type="match status" value="1"/>
</dbReference>
<dbReference type="Pfam" id="PF00108">
    <property type="entry name" value="Thiolase_N"/>
    <property type="match status" value="1"/>
</dbReference>
<evidence type="ECO:0000256" key="5">
    <source>
        <dbReference type="ARBA" id="ARBA00030755"/>
    </source>
</evidence>
<sequence>MRKVVLVDGARLPIGKFGGSLKGFSASDMAGMVIKEAVKRAGIKPEDVDQMIIGQVGEIDEDGFIGRVAGLKGGLPITTIMSAVNRQCASGLQAISDAVLNIQTGRADIIVAAGAESLSNLPYYQFDSRWGSKMGDKNFKDGVISILTWPIDGSHNGVSAEKVAQTYKVSRQEQDEYAARSQELAAKAVESGRFDDEVLAVELKDRKGNVTVFDRDEGYRKGTTVEKLAKLRPAFVKDGTVTAGNSSTLNDGAAALVVMAEEKALELGLEPICEIVDFEIAGNEPELFGYAPKYSTENLLKRQNLSVDDIDMYEINEAFASQTVAVARDLNLDMDRVNIYGGGISVGHPIGATGAVLAVKSLYEFKKTDKKRILVTMCIGGGQGMSMLFERYSK</sequence>
<gene>
    <name evidence="9" type="ORF">LDJ82_04160</name>
</gene>
<evidence type="ECO:0000259" key="8">
    <source>
        <dbReference type="Pfam" id="PF02803"/>
    </source>
</evidence>
<dbReference type="InterPro" id="IPR020613">
    <property type="entry name" value="Thiolase_CS"/>
</dbReference>
<evidence type="ECO:0000256" key="1">
    <source>
        <dbReference type="ARBA" id="ARBA00010982"/>
    </source>
</evidence>
<dbReference type="PANTHER" id="PTHR18919:SF107">
    <property type="entry name" value="ACETYL-COA ACETYLTRANSFERASE, CYTOSOLIC"/>
    <property type="match status" value="1"/>
</dbReference>
<dbReference type="SUPFAM" id="SSF53901">
    <property type="entry name" value="Thiolase-like"/>
    <property type="match status" value="2"/>
</dbReference>
<comment type="similarity">
    <text evidence="1 6">Belongs to the thiolase-like superfamily. Thiolase family.</text>
</comment>
<dbReference type="PANTHER" id="PTHR18919">
    <property type="entry name" value="ACETYL-COA C-ACYLTRANSFERASE"/>
    <property type="match status" value="1"/>
</dbReference>
<reference evidence="10" key="1">
    <citation type="submission" date="2023-07" db="EMBL/GenBank/DDBJ databases">
        <title>FDA dAtabase for Regulatory Grade micrObial Sequences (FDA-ARGOS): Supporting development and validation of Infectious Disease Dx tests.</title>
        <authorList>
            <person name="Sproer C."/>
            <person name="Gronow S."/>
            <person name="Severitt S."/>
            <person name="Schroder I."/>
            <person name="Tallon L."/>
            <person name="Sadzewicz L."/>
            <person name="Zhao X."/>
            <person name="Boylan J."/>
            <person name="Ott S."/>
            <person name="Bowen H."/>
            <person name="Vavikolanu K."/>
            <person name="Hazen T."/>
            <person name="Aluvathingal J."/>
            <person name="Nadendla S."/>
            <person name="Lowell S."/>
            <person name="Myers T."/>
            <person name="Yan Y."/>
        </authorList>
    </citation>
    <scope>NUCLEOTIDE SEQUENCE [LARGE SCALE GENOMIC DNA]</scope>
    <source>
        <strain evidence="10">FDAARGOS_1538</strain>
    </source>
</reference>
<protein>
    <recommendedName>
        <fullName evidence="2">acetyl-CoA C-acetyltransferase</fullName>
        <ecNumber evidence="2">2.3.1.9</ecNumber>
    </recommendedName>
    <alternativeName>
        <fullName evidence="5">Acetoacetyl-CoA thiolase</fullName>
    </alternativeName>
</protein>